<organism evidence="8 9">
    <name type="scientific">Alloiococcus otitis ATCC 51267</name>
    <dbReference type="NCBI Taxonomy" id="883081"/>
    <lineage>
        <taxon>Bacteria</taxon>
        <taxon>Bacillati</taxon>
        <taxon>Bacillota</taxon>
        <taxon>Bacilli</taxon>
        <taxon>Lactobacillales</taxon>
        <taxon>Carnobacteriaceae</taxon>
        <taxon>Alloiococcus</taxon>
    </lineage>
</organism>
<evidence type="ECO:0000256" key="2">
    <source>
        <dbReference type="ARBA" id="ARBA00022705"/>
    </source>
</evidence>
<dbReference type="PATRIC" id="fig|883081.3.peg.1081"/>
<gene>
    <name evidence="8" type="ORF">HMPREF9698_01078</name>
</gene>
<dbReference type="Proteomes" id="UP000009875">
    <property type="component" value="Unassembled WGS sequence"/>
</dbReference>
<evidence type="ECO:0000256" key="3">
    <source>
        <dbReference type="ARBA" id="ARBA00022723"/>
    </source>
</evidence>
<feature type="compositionally biased region" description="Polar residues" evidence="7">
    <location>
        <begin position="57"/>
        <end position="66"/>
    </location>
</feature>
<dbReference type="HOGENOM" id="CLU_157169_0_0_9"/>
<dbReference type="GO" id="GO:0046872">
    <property type="term" value="F:metal ion binding"/>
    <property type="evidence" value="ECO:0007669"/>
    <property type="project" value="UniProtKB-KW"/>
</dbReference>
<proteinExistence type="predicted"/>
<evidence type="ECO:0000256" key="5">
    <source>
        <dbReference type="ARBA" id="ARBA00022880"/>
    </source>
</evidence>
<keyword evidence="2" id="KW-0235">DNA replication</keyword>
<evidence type="ECO:0000313" key="9">
    <source>
        <dbReference type="Proteomes" id="UP000009875"/>
    </source>
</evidence>
<evidence type="ECO:0000256" key="1">
    <source>
        <dbReference type="ARBA" id="ARBA00022490"/>
    </source>
</evidence>
<accession>K9EVX6</accession>
<name>K9EVX6_9LACT</name>
<keyword evidence="3" id="KW-0479">Metal-binding</keyword>
<dbReference type="AlphaFoldDB" id="K9EVX6"/>
<keyword evidence="5" id="KW-0236">DNA replication inhibitor</keyword>
<dbReference type="GO" id="GO:0008156">
    <property type="term" value="P:negative regulation of DNA replication"/>
    <property type="evidence" value="ECO:0007669"/>
    <property type="project" value="UniProtKB-KW"/>
</dbReference>
<feature type="coiled-coil region" evidence="6">
    <location>
        <begin position="3"/>
        <end position="44"/>
    </location>
</feature>
<dbReference type="RefSeq" id="WP_003778139.1">
    <property type="nucleotide sequence ID" value="NZ_JH992959.1"/>
</dbReference>
<reference evidence="8 9" key="1">
    <citation type="submission" date="2012-09" db="EMBL/GenBank/DDBJ databases">
        <title>The Genome Sequence of Alloiococcus otitis ATCC 51267.</title>
        <authorList>
            <consortium name="The Broad Institute Genome Sequencing Platform"/>
            <person name="Earl A."/>
            <person name="Ward D."/>
            <person name="Feldgarden M."/>
            <person name="Gevers D."/>
            <person name="Huys G."/>
            <person name="Walker B."/>
            <person name="Young S.K."/>
            <person name="Zeng Q."/>
            <person name="Gargeya S."/>
            <person name="Fitzgerald M."/>
            <person name="Haas B."/>
            <person name="Abouelleil A."/>
            <person name="Alvarado L."/>
            <person name="Arachchi H.M."/>
            <person name="Berlin A.M."/>
            <person name="Chapman S.B."/>
            <person name="Goldberg J."/>
            <person name="Griggs A."/>
            <person name="Gujja S."/>
            <person name="Hansen M."/>
            <person name="Howarth C."/>
            <person name="Imamovic A."/>
            <person name="Larimer J."/>
            <person name="McCowen C."/>
            <person name="Montmayeur A."/>
            <person name="Murphy C."/>
            <person name="Neiman D."/>
            <person name="Pearson M."/>
            <person name="Priest M."/>
            <person name="Roberts A."/>
            <person name="Saif S."/>
            <person name="Shea T."/>
            <person name="Sisk P."/>
            <person name="Sykes S."/>
            <person name="Wortman J."/>
            <person name="Nusbaum C."/>
            <person name="Birren B."/>
        </authorList>
    </citation>
    <scope>NUCLEOTIDE SEQUENCE [LARGE SCALE GENOMIC DNA]</scope>
    <source>
        <strain evidence="8 9">ATCC 51267</strain>
    </source>
</reference>
<keyword evidence="9" id="KW-1185">Reference proteome</keyword>
<protein>
    <recommendedName>
        <fullName evidence="10">Initiation-control protein YabA</fullName>
    </recommendedName>
</protein>
<keyword evidence="4" id="KW-0862">Zinc</keyword>
<sequence>MDKKGLYDTILNLENQAKDLADQLAGIKEEVSEMTQENHTLRMENQYLRDRLDSELSQKSPDSQVPDQVPPADPNNPSGLTKSRLNLENIYEDGFHVCNLFFGKRREGDSPCAFCLEVIYGDRDQKQD</sequence>
<dbReference type="GO" id="GO:0006260">
    <property type="term" value="P:DNA replication"/>
    <property type="evidence" value="ECO:0007669"/>
    <property type="project" value="UniProtKB-KW"/>
</dbReference>
<evidence type="ECO:0008006" key="10">
    <source>
        <dbReference type="Google" id="ProtNLM"/>
    </source>
</evidence>
<dbReference type="PIRSF" id="PIRSF021439">
    <property type="entry name" value="DUF972"/>
    <property type="match status" value="1"/>
</dbReference>
<evidence type="ECO:0000256" key="7">
    <source>
        <dbReference type="SAM" id="MobiDB-lite"/>
    </source>
</evidence>
<dbReference type="InterPro" id="IPR010377">
    <property type="entry name" value="YabA"/>
</dbReference>
<dbReference type="OrthoDB" id="2112130at2"/>
<evidence type="ECO:0000313" key="8">
    <source>
        <dbReference type="EMBL" id="EKU93330.1"/>
    </source>
</evidence>
<feature type="region of interest" description="Disordered" evidence="7">
    <location>
        <begin position="49"/>
        <end position="82"/>
    </location>
</feature>
<dbReference type="Pfam" id="PF06156">
    <property type="entry name" value="YabA"/>
    <property type="match status" value="1"/>
</dbReference>
<evidence type="ECO:0000256" key="4">
    <source>
        <dbReference type="ARBA" id="ARBA00022833"/>
    </source>
</evidence>
<comment type="caution">
    <text evidence="8">The sequence shown here is derived from an EMBL/GenBank/DDBJ whole genome shotgun (WGS) entry which is preliminary data.</text>
</comment>
<dbReference type="eggNOG" id="COG4467">
    <property type="taxonomic scope" value="Bacteria"/>
</dbReference>
<keyword evidence="6" id="KW-0175">Coiled coil</keyword>
<evidence type="ECO:0000256" key="6">
    <source>
        <dbReference type="SAM" id="Coils"/>
    </source>
</evidence>
<dbReference type="EMBL" id="AGXA01000021">
    <property type="protein sequence ID" value="EKU93330.1"/>
    <property type="molecule type" value="Genomic_DNA"/>
</dbReference>
<keyword evidence="1" id="KW-0963">Cytoplasm</keyword>
<dbReference type="STRING" id="883081.HMPREF9698_01078"/>